<dbReference type="GO" id="GO:0042073">
    <property type="term" value="P:intraciliary transport"/>
    <property type="evidence" value="ECO:0007669"/>
    <property type="project" value="TreeGrafter"/>
</dbReference>
<feature type="compositionally biased region" description="Basic and acidic residues" evidence="11">
    <location>
        <begin position="418"/>
        <end position="437"/>
    </location>
</feature>
<protein>
    <recommendedName>
        <fullName evidence="9">TRAF3-interacting protein 1</fullName>
    </recommendedName>
</protein>
<comment type="caution">
    <text evidence="14">The sequence shown here is derived from an EMBL/GenBank/DDBJ whole genome shotgun (WGS) entry which is preliminary data.</text>
</comment>
<gene>
    <name evidence="14" type="ORF">TrCOL_g2573</name>
</gene>
<evidence type="ECO:0000313" key="14">
    <source>
        <dbReference type="EMBL" id="GMI46905.1"/>
    </source>
</evidence>
<feature type="compositionally biased region" description="Gly residues" evidence="11">
    <location>
        <begin position="438"/>
        <end position="449"/>
    </location>
</feature>
<dbReference type="GO" id="GO:0008017">
    <property type="term" value="F:microtubule binding"/>
    <property type="evidence" value="ECO:0007669"/>
    <property type="project" value="InterPro"/>
</dbReference>
<feature type="coiled-coil region" evidence="10">
    <location>
        <begin position="646"/>
        <end position="687"/>
    </location>
</feature>
<feature type="compositionally biased region" description="Basic and acidic residues" evidence="11">
    <location>
        <begin position="548"/>
        <end position="571"/>
    </location>
</feature>
<dbReference type="Pfam" id="PF17749">
    <property type="entry name" value="MIP-T3_C"/>
    <property type="match status" value="1"/>
</dbReference>
<reference evidence="15" key="1">
    <citation type="journal article" date="2023" name="Commun. Biol.">
        <title>Genome analysis of Parmales, the sister group of diatoms, reveals the evolutionary specialization of diatoms from phago-mixotrophs to photoautotrophs.</title>
        <authorList>
            <person name="Ban H."/>
            <person name="Sato S."/>
            <person name="Yoshikawa S."/>
            <person name="Yamada K."/>
            <person name="Nakamura Y."/>
            <person name="Ichinomiya M."/>
            <person name="Sato N."/>
            <person name="Blanc-Mathieu R."/>
            <person name="Endo H."/>
            <person name="Kuwata A."/>
            <person name="Ogata H."/>
        </authorList>
    </citation>
    <scope>NUCLEOTIDE SEQUENCE [LARGE SCALE GENOMIC DNA]</scope>
</reference>
<dbReference type="PANTHER" id="PTHR31363">
    <property type="entry name" value="TRAF3-INTERACTING PROTEIN 1"/>
    <property type="match status" value="1"/>
</dbReference>
<keyword evidence="5 10" id="KW-0175">Coiled coil</keyword>
<evidence type="ECO:0000256" key="1">
    <source>
        <dbReference type="ARBA" id="ARBA00004120"/>
    </source>
</evidence>
<dbReference type="Proteomes" id="UP001165065">
    <property type="component" value="Unassembled WGS sequence"/>
</dbReference>
<dbReference type="InterPro" id="IPR042576">
    <property type="entry name" value="TRAF3IP1_N_sf"/>
</dbReference>
<evidence type="ECO:0000256" key="8">
    <source>
        <dbReference type="ARBA" id="ARBA00043971"/>
    </source>
</evidence>
<keyword evidence="6" id="KW-0206">Cytoskeleton</keyword>
<keyword evidence="7" id="KW-0966">Cell projection</keyword>
<feature type="compositionally biased region" description="Low complexity" evidence="11">
    <location>
        <begin position="207"/>
        <end position="216"/>
    </location>
</feature>
<evidence type="ECO:0000256" key="11">
    <source>
        <dbReference type="SAM" id="MobiDB-lite"/>
    </source>
</evidence>
<feature type="domain" description="TRAF3-interacting protein 1 N-terminal" evidence="12">
    <location>
        <begin position="266"/>
        <end position="374"/>
    </location>
</feature>
<proteinExistence type="inferred from homology"/>
<dbReference type="GO" id="GO:0060271">
    <property type="term" value="P:cilium assembly"/>
    <property type="evidence" value="ECO:0007669"/>
    <property type="project" value="TreeGrafter"/>
</dbReference>
<dbReference type="GO" id="GO:0030992">
    <property type="term" value="C:intraciliary transport particle B"/>
    <property type="evidence" value="ECO:0007669"/>
    <property type="project" value="TreeGrafter"/>
</dbReference>
<feature type="compositionally biased region" description="Low complexity" evidence="11">
    <location>
        <begin position="162"/>
        <end position="174"/>
    </location>
</feature>
<keyword evidence="3" id="KW-0963">Cytoplasm</keyword>
<comment type="subcellular location">
    <subcellularLocation>
        <location evidence="2">Cytoplasm</location>
        <location evidence="2">Cytoskeleton</location>
        <location evidence="2">Cilium axoneme</location>
    </subcellularLocation>
    <subcellularLocation>
        <location evidence="1">Cytoplasm</location>
        <location evidence="1">Cytoskeleton</location>
        <location evidence="1">Cilium basal body</location>
    </subcellularLocation>
</comment>
<evidence type="ECO:0000256" key="2">
    <source>
        <dbReference type="ARBA" id="ARBA00004430"/>
    </source>
</evidence>
<name>A0A9W7GN06_9STRA</name>
<evidence type="ECO:0000256" key="10">
    <source>
        <dbReference type="SAM" id="Coils"/>
    </source>
</evidence>
<evidence type="ECO:0000256" key="7">
    <source>
        <dbReference type="ARBA" id="ARBA00023273"/>
    </source>
</evidence>
<dbReference type="InterPro" id="IPR041476">
    <property type="entry name" value="TRAF3IP1_C"/>
</dbReference>
<dbReference type="GO" id="GO:0036064">
    <property type="term" value="C:ciliary basal body"/>
    <property type="evidence" value="ECO:0007669"/>
    <property type="project" value="TreeGrafter"/>
</dbReference>
<evidence type="ECO:0000256" key="3">
    <source>
        <dbReference type="ARBA" id="ARBA00022490"/>
    </source>
</evidence>
<dbReference type="Pfam" id="PF10243">
    <property type="entry name" value="MIP-T3"/>
    <property type="match status" value="2"/>
</dbReference>
<keyword evidence="15" id="KW-1185">Reference proteome</keyword>
<feature type="compositionally biased region" description="Polar residues" evidence="11">
    <location>
        <begin position="485"/>
        <end position="497"/>
    </location>
</feature>
<evidence type="ECO:0000256" key="6">
    <source>
        <dbReference type="ARBA" id="ARBA00023212"/>
    </source>
</evidence>
<dbReference type="GO" id="GO:0048731">
    <property type="term" value="P:system development"/>
    <property type="evidence" value="ECO:0007669"/>
    <property type="project" value="UniProtKB-ARBA"/>
</dbReference>
<feature type="compositionally biased region" description="Acidic residues" evidence="11">
    <location>
        <begin position="510"/>
        <end position="526"/>
    </location>
</feature>
<dbReference type="GO" id="GO:0048513">
    <property type="term" value="P:animal organ development"/>
    <property type="evidence" value="ECO:0007669"/>
    <property type="project" value="UniProtKB-ARBA"/>
</dbReference>
<feature type="compositionally biased region" description="Basic and acidic residues" evidence="11">
    <location>
        <begin position="528"/>
        <end position="541"/>
    </location>
</feature>
<feature type="compositionally biased region" description="Low complexity" evidence="11">
    <location>
        <begin position="188"/>
        <end position="199"/>
    </location>
</feature>
<dbReference type="Gene3D" id="1.10.418.50">
    <property type="entry name" value="Microtubule-binding protein MIP-T3"/>
    <property type="match status" value="2"/>
</dbReference>
<feature type="domain" description="TRAF3-interacting protein 1 N-terminal" evidence="12">
    <location>
        <begin position="5"/>
        <end position="117"/>
    </location>
</feature>
<dbReference type="PANTHER" id="PTHR31363:SF0">
    <property type="entry name" value="TRAF3-INTERACTING PROTEIN 1"/>
    <property type="match status" value="1"/>
</dbReference>
<evidence type="ECO:0000256" key="4">
    <source>
        <dbReference type="ARBA" id="ARBA00022794"/>
    </source>
</evidence>
<dbReference type="InterPro" id="IPR040468">
    <property type="entry name" value="TRAF3IP1_N"/>
</dbReference>
<dbReference type="GO" id="GO:0005930">
    <property type="term" value="C:axoneme"/>
    <property type="evidence" value="ECO:0007669"/>
    <property type="project" value="UniProtKB-SubCell"/>
</dbReference>
<evidence type="ECO:0000256" key="5">
    <source>
        <dbReference type="ARBA" id="ARBA00023054"/>
    </source>
</evidence>
<dbReference type="EMBL" id="BRYA01000318">
    <property type="protein sequence ID" value="GMI46905.1"/>
    <property type="molecule type" value="Genomic_DNA"/>
</dbReference>
<dbReference type="InterPro" id="IPR018799">
    <property type="entry name" value="TRAF3IP1"/>
</dbReference>
<feature type="region of interest" description="Disordered" evidence="11">
    <location>
        <begin position="126"/>
        <end position="257"/>
    </location>
</feature>
<keyword evidence="4" id="KW-0970">Cilium biogenesis/degradation</keyword>
<feature type="region of interest" description="Disordered" evidence="11">
    <location>
        <begin position="376"/>
        <end position="575"/>
    </location>
</feature>
<dbReference type="FunFam" id="1.10.418.50:FF:000001">
    <property type="entry name" value="TRAF3-interacting protein 1 isoform X1"/>
    <property type="match status" value="2"/>
</dbReference>
<evidence type="ECO:0000256" key="9">
    <source>
        <dbReference type="ARBA" id="ARBA00070492"/>
    </source>
</evidence>
<evidence type="ECO:0000259" key="13">
    <source>
        <dbReference type="Pfam" id="PF17749"/>
    </source>
</evidence>
<accession>A0A9W7GN06</accession>
<evidence type="ECO:0000313" key="15">
    <source>
        <dbReference type="Proteomes" id="UP001165065"/>
    </source>
</evidence>
<sequence>MASPMEDTMNVLGGLFKKPKMSEKLLSKPPFRFLHDCVTATMKAVDTGFAEGLFDESEMDSKAFSDKQGKCDFLDKLITYVGICNGERVNVRSTKVVAGLEPEATNILLAAMGRVASNPDIDHAEATKRTLNNESPGDRTAPMKGGASAPPPAAAEAKEASPARPSAAPAAQSKSLDDDDGGAKQGDDFAPSGAAASFAEEAKRASASDGPSTRSGTRGGARDRGAAQTSDAGLGEAPSMSPAKSGGMGGSSLDQEIEECNSDPVRTREMMEKIVKKPKCSDKLLGKPPFRFLHDLVSAVITNTGFGEGLYTEELMDSKNVKEKAAKIQYLETIIQAVGSHLNTIVDARPAKIVAGLEADNTCRFLQLLALAATNQGGASEGGGGSEEQRGSPAKQSEDPAGEAKSPSPQAPASVAPPKHESPKAQAKQEKDEEVKDGQGGGGGGGGNASNGSSAAGSGGGGQAAPKSMRPTTARRRPPKVKENASVTSVQETVTHNKNVKKVAIMKEGGDEDDFYKDDDGDEGAGMEETKGGDIGDDEGRSLLVKNIMKEQEEEKRERDREEGGKDEGKKGIRLKMSLNKGGVQGGMSAHDLENLTGAVQRLVQSTAPLGKCMDYVQEDLTQMAKEGERWGNHFRGNIDAFLEAKRRTEDDLTPLRTQLRDLEDQVEEMKERIRGTKTNIVKNEERVKGLLRGVVSN</sequence>
<organism evidence="14 15">
    <name type="scientific">Triparma columacea</name>
    <dbReference type="NCBI Taxonomy" id="722753"/>
    <lineage>
        <taxon>Eukaryota</taxon>
        <taxon>Sar</taxon>
        <taxon>Stramenopiles</taxon>
        <taxon>Ochrophyta</taxon>
        <taxon>Bolidophyceae</taxon>
        <taxon>Parmales</taxon>
        <taxon>Triparmaceae</taxon>
        <taxon>Triparma</taxon>
    </lineage>
</organism>
<comment type="similarity">
    <text evidence="8">Belongs to the TRAF3IP1 family.</text>
</comment>
<dbReference type="OrthoDB" id="10258914at2759"/>
<dbReference type="AlphaFoldDB" id="A0A9W7GN06"/>
<feature type="domain" description="TRAF3-interacting protein 1 C-terminal" evidence="13">
    <location>
        <begin position="537"/>
        <end position="693"/>
    </location>
</feature>
<dbReference type="GO" id="GO:0070507">
    <property type="term" value="P:regulation of microtubule cytoskeleton organization"/>
    <property type="evidence" value="ECO:0007669"/>
    <property type="project" value="TreeGrafter"/>
</dbReference>
<evidence type="ECO:0000259" key="12">
    <source>
        <dbReference type="Pfam" id="PF10243"/>
    </source>
</evidence>
<feature type="compositionally biased region" description="Low complexity" evidence="11">
    <location>
        <begin position="406"/>
        <end position="417"/>
    </location>
</feature>